<evidence type="ECO:0000313" key="4">
    <source>
        <dbReference type="EMBL" id="MDS1271915.1"/>
    </source>
</evidence>
<feature type="compositionally biased region" description="Polar residues" evidence="2">
    <location>
        <begin position="302"/>
        <end position="312"/>
    </location>
</feature>
<feature type="compositionally biased region" description="Low complexity" evidence="2">
    <location>
        <begin position="569"/>
        <end position="584"/>
    </location>
</feature>
<accession>A0ABU2H9C5</accession>
<feature type="region of interest" description="Disordered" evidence="2">
    <location>
        <begin position="556"/>
        <end position="652"/>
    </location>
</feature>
<feature type="compositionally biased region" description="Basic and acidic residues" evidence="2">
    <location>
        <begin position="612"/>
        <end position="626"/>
    </location>
</feature>
<protein>
    <recommendedName>
        <fullName evidence="6">Type VII secretion protein EccE</fullName>
    </recommendedName>
</protein>
<comment type="caution">
    <text evidence="4">The sequence shown here is derived from an EMBL/GenBank/DDBJ whole genome shotgun (WGS) entry which is preliminary data.</text>
</comment>
<keyword evidence="3" id="KW-0812">Transmembrane</keyword>
<keyword evidence="5" id="KW-1185">Reference proteome</keyword>
<evidence type="ECO:0000256" key="2">
    <source>
        <dbReference type="SAM" id="MobiDB-lite"/>
    </source>
</evidence>
<reference evidence="5" key="1">
    <citation type="submission" date="2023-07" db="EMBL/GenBank/DDBJ databases">
        <title>Novel species in the genus Lipingzhangella isolated from Sambhar Salt Lake.</title>
        <authorList>
            <person name="Jiya N."/>
            <person name="Kajale S."/>
            <person name="Sharma A."/>
        </authorList>
    </citation>
    <scope>NUCLEOTIDE SEQUENCE [LARGE SCALE GENOMIC DNA]</scope>
    <source>
        <strain evidence="5">LS1_29</strain>
    </source>
</reference>
<proteinExistence type="predicted"/>
<feature type="transmembrane region" description="Helical" evidence="3">
    <location>
        <begin position="82"/>
        <end position="104"/>
    </location>
</feature>
<dbReference type="Proteomes" id="UP001250214">
    <property type="component" value="Unassembled WGS sequence"/>
</dbReference>
<organism evidence="4 5">
    <name type="scientific">Lipingzhangella rawalii</name>
    <dbReference type="NCBI Taxonomy" id="2055835"/>
    <lineage>
        <taxon>Bacteria</taxon>
        <taxon>Bacillati</taxon>
        <taxon>Actinomycetota</taxon>
        <taxon>Actinomycetes</taxon>
        <taxon>Streptosporangiales</taxon>
        <taxon>Nocardiopsidaceae</taxon>
        <taxon>Lipingzhangella</taxon>
    </lineage>
</organism>
<keyword evidence="1" id="KW-0175">Coiled coil</keyword>
<feature type="compositionally biased region" description="Low complexity" evidence="2">
    <location>
        <begin position="329"/>
        <end position="347"/>
    </location>
</feature>
<dbReference type="EMBL" id="JAVLVT010000008">
    <property type="protein sequence ID" value="MDS1271915.1"/>
    <property type="molecule type" value="Genomic_DNA"/>
</dbReference>
<keyword evidence="3" id="KW-0472">Membrane</keyword>
<feature type="coiled-coil region" evidence="1">
    <location>
        <begin position="111"/>
        <end position="149"/>
    </location>
</feature>
<evidence type="ECO:0000313" key="5">
    <source>
        <dbReference type="Proteomes" id="UP001250214"/>
    </source>
</evidence>
<gene>
    <name evidence="4" type="ORF">RIF23_16605</name>
</gene>
<feature type="region of interest" description="Disordered" evidence="2">
    <location>
        <begin position="692"/>
        <end position="722"/>
    </location>
</feature>
<dbReference type="RefSeq" id="WP_310913471.1">
    <property type="nucleotide sequence ID" value="NZ_JAVLVT010000008.1"/>
</dbReference>
<feature type="transmembrane region" description="Helical" evidence="3">
    <location>
        <begin position="57"/>
        <end position="76"/>
    </location>
</feature>
<evidence type="ECO:0000256" key="3">
    <source>
        <dbReference type="SAM" id="Phobius"/>
    </source>
</evidence>
<keyword evidence="3" id="KW-1133">Transmembrane helix</keyword>
<name>A0ABU2H9C5_9ACTN</name>
<feature type="region of interest" description="Disordered" evidence="2">
    <location>
        <begin position="299"/>
        <end position="357"/>
    </location>
</feature>
<evidence type="ECO:0008006" key="6">
    <source>
        <dbReference type="Google" id="ProtNLM"/>
    </source>
</evidence>
<sequence length="722" mass="76151">MSSQERGESVALGWQYAQLVPDPGPPPQRPSPEEYERLSEDWLAEQRCSETEVNRPLWIVLTMLALAVGALVLLTVTRLLPALFAVAGALGCLVVAVPVSVALVQARRVTRARIAEEQQRLAERRDEALDQLRGRQEEHARDYARWEARRRAFEAQPHWYLVTAAPHIRRIQVLGGDEVGWSALLTSIGAGRLRAGSDVTVVDLSGRAVAADLLELSTACGVAARRWILPADVPSLDIGTNLGADAFADILATVVAARSHDQEQEPAAALLKQVLDILDDGAGVAAVNAALRVLTEEPTGRATGTDTASVVASTVPHDTRRGPEATDTPDAAGGAPGAGADAHAGPGVAAGGAGDLGELTPRQRAQLRSRIGTDPQTRHRAWLMEQHLSPLDGLALRGADPSGYAQVKVIAVDRTTGEAARRTYGTYTVTALRHLLGELARRTVAGRPWDHTIVVVGADLVPAAEREKLVSAAQSTGSCGVVLAHRTARSLDTRAEPPDAATLPVVMRPPDDTTARVALTMLGAGEGSPTQPWPTSRLTEVISGALSDAVPESYLGAVPSAPRTDKDTASASSAASAPARGQAAGRRRVPPLELTRALATSSVWGRGTRQAQDMDRQTDSDEDPRQHRQPGRPGEPPTDSANATNAGVRVPPLGQLPATAMLLGGDQPPVLADANPGILTLATATLSTLAETDPQRMTPDPETLADIAANLGPPRQRLDWRG</sequence>
<evidence type="ECO:0000256" key="1">
    <source>
        <dbReference type="SAM" id="Coils"/>
    </source>
</evidence>